<keyword evidence="6" id="KW-0408">Iron</keyword>
<keyword evidence="5 11" id="KW-0812">Transmembrane</keyword>
<dbReference type="Proteomes" id="UP001259572">
    <property type="component" value="Unassembled WGS sequence"/>
</dbReference>
<dbReference type="PANTHER" id="PTHR32552:SF81">
    <property type="entry name" value="TONB-DEPENDENT OUTER MEMBRANE RECEPTOR"/>
    <property type="match status" value="1"/>
</dbReference>
<reference evidence="15 16" key="1">
    <citation type="submission" date="2023-05" db="EMBL/GenBank/DDBJ databases">
        <authorList>
            <person name="Guo Y."/>
        </authorList>
    </citation>
    <scope>NUCLEOTIDE SEQUENCE [LARGE SCALE GENOMIC DNA]</scope>
    <source>
        <strain evidence="15 16">GR2756</strain>
    </source>
</reference>
<keyword evidence="13" id="KW-0732">Signal</keyword>
<evidence type="ECO:0000256" key="9">
    <source>
        <dbReference type="ARBA" id="ARBA00023136"/>
    </source>
</evidence>
<evidence type="ECO:0000256" key="10">
    <source>
        <dbReference type="ARBA" id="ARBA00023237"/>
    </source>
</evidence>
<dbReference type="Pfam" id="PF00593">
    <property type="entry name" value="TonB_dep_Rec_b-barrel"/>
    <property type="match status" value="1"/>
</dbReference>
<gene>
    <name evidence="15" type="ORF">RQX22_09565</name>
</gene>
<evidence type="ECO:0000256" key="6">
    <source>
        <dbReference type="ARBA" id="ARBA00023004"/>
    </source>
</evidence>
<dbReference type="RefSeq" id="WP_315725901.1">
    <property type="nucleotide sequence ID" value="NZ_JAVUPU010000004.1"/>
</dbReference>
<dbReference type="InterPro" id="IPR011662">
    <property type="entry name" value="Secretin/TonB_short_N"/>
</dbReference>
<dbReference type="Gene3D" id="3.55.50.30">
    <property type="match status" value="1"/>
</dbReference>
<evidence type="ECO:0000256" key="5">
    <source>
        <dbReference type="ARBA" id="ARBA00022692"/>
    </source>
</evidence>
<dbReference type="PROSITE" id="PS52016">
    <property type="entry name" value="TONB_DEPENDENT_REC_3"/>
    <property type="match status" value="1"/>
</dbReference>
<evidence type="ECO:0000313" key="15">
    <source>
        <dbReference type="EMBL" id="MDT9599196.1"/>
    </source>
</evidence>
<dbReference type="InterPro" id="IPR000531">
    <property type="entry name" value="Beta-barrel_TonB"/>
</dbReference>
<dbReference type="SMART" id="SM00965">
    <property type="entry name" value="STN"/>
    <property type="match status" value="1"/>
</dbReference>
<keyword evidence="10 11" id="KW-0998">Cell outer membrane</keyword>
<dbReference type="Pfam" id="PF07660">
    <property type="entry name" value="STN"/>
    <property type="match status" value="1"/>
</dbReference>
<evidence type="ECO:0000256" key="12">
    <source>
        <dbReference type="RuleBase" id="RU003357"/>
    </source>
</evidence>
<feature type="signal peptide" evidence="13">
    <location>
        <begin position="1"/>
        <end position="27"/>
    </location>
</feature>
<feature type="chain" id="PRO_5045175074" evidence="13">
    <location>
        <begin position="28"/>
        <end position="829"/>
    </location>
</feature>
<name>A0ABU3Q717_9SPHN</name>
<evidence type="ECO:0000256" key="8">
    <source>
        <dbReference type="ARBA" id="ARBA00023077"/>
    </source>
</evidence>
<proteinExistence type="inferred from homology"/>
<dbReference type="SUPFAM" id="SSF56935">
    <property type="entry name" value="Porins"/>
    <property type="match status" value="1"/>
</dbReference>
<evidence type="ECO:0000313" key="16">
    <source>
        <dbReference type="Proteomes" id="UP001259572"/>
    </source>
</evidence>
<keyword evidence="7" id="KW-0406">Ion transport</keyword>
<dbReference type="Pfam" id="PF07715">
    <property type="entry name" value="Plug"/>
    <property type="match status" value="1"/>
</dbReference>
<dbReference type="CDD" id="cd01347">
    <property type="entry name" value="ligand_gated_channel"/>
    <property type="match status" value="1"/>
</dbReference>
<evidence type="ECO:0000256" key="3">
    <source>
        <dbReference type="ARBA" id="ARBA00022452"/>
    </source>
</evidence>
<evidence type="ECO:0000259" key="14">
    <source>
        <dbReference type="SMART" id="SM00965"/>
    </source>
</evidence>
<comment type="subcellular location">
    <subcellularLocation>
        <location evidence="1 11">Cell outer membrane</location>
        <topology evidence="1 11">Multi-pass membrane protein</topology>
    </subcellularLocation>
</comment>
<dbReference type="InterPro" id="IPR039426">
    <property type="entry name" value="TonB-dep_rcpt-like"/>
</dbReference>
<dbReference type="Gene3D" id="2.40.170.20">
    <property type="entry name" value="TonB-dependent receptor, beta-barrel domain"/>
    <property type="match status" value="1"/>
</dbReference>
<evidence type="ECO:0000256" key="1">
    <source>
        <dbReference type="ARBA" id="ARBA00004571"/>
    </source>
</evidence>
<evidence type="ECO:0000256" key="4">
    <source>
        <dbReference type="ARBA" id="ARBA00022496"/>
    </source>
</evidence>
<dbReference type="EMBL" id="JAVUPU010000004">
    <property type="protein sequence ID" value="MDT9599196.1"/>
    <property type="molecule type" value="Genomic_DNA"/>
</dbReference>
<comment type="caution">
    <text evidence="15">The sequence shown here is derived from an EMBL/GenBank/DDBJ whole genome shotgun (WGS) entry which is preliminary data.</text>
</comment>
<keyword evidence="16" id="KW-1185">Reference proteome</keyword>
<keyword evidence="4" id="KW-0410">Iron transport</keyword>
<protein>
    <submittedName>
        <fullName evidence="15">TonB-dependent receptor</fullName>
    </submittedName>
</protein>
<keyword evidence="15" id="KW-0675">Receptor</keyword>
<evidence type="ECO:0000256" key="13">
    <source>
        <dbReference type="SAM" id="SignalP"/>
    </source>
</evidence>
<feature type="domain" description="Secretin/TonB short N-terminal" evidence="14">
    <location>
        <begin position="56"/>
        <end position="107"/>
    </location>
</feature>
<dbReference type="PANTHER" id="PTHR32552">
    <property type="entry name" value="FERRICHROME IRON RECEPTOR-RELATED"/>
    <property type="match status" value="1"/>
</dbReference>
<dbReference type="InterPro" id="IPR012910">
    <property type="entry name" value="Plug_dom"/>
</dbReference>
<evidence type="ECO:0000256" key="2">
    <source>
        <dbReference type="ARBA" id="ARBA00022448"/>
    </source>
</evidence>
<keyword evidence="9 11" id="KW-0472">Membrane</keyword>
<dbReference type="InterPro" id="IPR036942">
    <property type="entry name" value="Beta-barrel_TonB_sf"/>
</dbReference>
<organism evidence="15 16">
    <name type="scientific">Sphingosinicella rhizophila</name>
    <dbReference type="NCBI Taxonomy" id="3050082"/>
    <lineage>
        <taxon>Bacteria</taxon>
        <taxon>Pseudomonadati</taxon>
        <taxon>Pseudomonadota</taxon>
        <taxon>Alphaproteobacteria</taxon>
        <taxon>Sphingomonadales</taxon>
        <taxon>Sphingosinicellaceae</taxon>
        <taxon>Sphingosinicella</taxon>
    </lineage>
</organism>
<keyword evidence="2 11" id="KW-0813">Transport</keyword>
<sequence length="829" mass="88339">MRKALITLGLLIGGGTAAFIAAAPAVAQPATAKRSYDIPSQRLDLALNSFAEQSRLQIMFDPALVRGRRSAALQGSFLPSDGLRKLLAGSGLVAARGAGGVYMVKSGQGGGDTSLSTGEGAATGSVSNDAAAMAGTQDMVGEIVVTAQKRSENLLDVPSSVSVVGSEQLERFNATQLSDFAGYVPGFIVAGGGIPGAARLSLRGIASNTSATVATYVDEVPLGSSSSYGDRGSLSLDLFPYDVARVEVLRGPQGTLYGANAMGGLLKYTTVLPDANAFEARLGADLFDIGGSGSLGWGIRGAVNIPLATDVAGVRLSYFRQRNPGFIDNRATGEEDVNVGRQEGGRIALLLRPAPDLSLKLSAVRQNLDYDGGTAITVTLPDRRPVDSGLSRSDVLPTPYRQRLTVLNGTIDWDLGGLSLVSSTSYARSHTNSRGGFADLLPIFGIIGALNTDNRMTKFTQELRLVSPTGASFEWMAGGFYTRENYRIRQTGDAIFPDGTPADAFNPLLDAGQPSRYVEYALFGNATYRLTDRLELGGGLRWTKDRQLFGQTNTGFLFNPADPTSVLTVETRASEDVVNYMASAQYRFGRDAMLYARVASGYRPGGPNIVFPGAPAKFDSDSLTNYEAGIKSEFWDRRARIDLSLFYIDWKDMQVVLTTPSSIPYFVNASEKTISKGAEFSAQLVPVEGLRLNVNMAYTDATIRGDVPGLRARAGDRVPNVPRWTASATADYFIPIGPDLDLTFAAGYRYVGERRSRFTSDPVGVDLGDYGILDASMSVSTGVWTARIYARNLADKRGFSTDGGAVAGGFRNLAIITPRTIGIALDTRF</sequence>
<accession>A0ABU3Q717</accession>
<evidence type="ECO:0000256" key="7">
    <source>
        <dbReference type="ARBA" id="ARBA00023065"/>
    </source>
</evidence>
<keyword evidence="8 12" id="KW-0798">TonB box</keyword>
<keyword evidence="3 11" id="KW-1134">Transmembrane beta strand</keyword>
<evidence type="ECO:0000256" key="11">
    <source>
        <dbReference type="PROSITE-ProRule" id="PRU01360"/>
    </source>
</evidence>
<comment type="similarity">
    <text evidence="11 12">Belongs to the TonB-dependent receptor family.</text>
</comment>